<proteinExistence type="inferred from homology"/>
<organism evidence="8 9">
    <name type="scientific">Paragonimus westermani</name>
    <dbReference type="NCBI Taxonomy" id="34504"/>
    <lineage>
        <taxon>Eukaryota</taxon>
        <taxon>Metazoa</taxon>
        <taxon>Spiralia</taxon>
        <taxon>Lophotrochozoa</taxon>
        <taxon>Platyhelminthes</taxon>
        <taxon>Trematoda</taxon>
        <taxon>Digenea</taxon>
        <taxon>Plagiorchiida</taxon>
        <taxon>Troglotremata</taxon>
        <taxon>Troglotrematidae</taxon>
        <taxon>Paragonimus</taxon>
    </lineage>
</organism>
<dbReference type="InterPro" id="IPR021151">
    <property type="entry name" value="GINS_A"/>
</dbReference>
<dbReference type="InterPro" id="IPR036224">
    <property type="entry name" value="GINS_bundle-like_dom_sf"/>
</dbReference>
<evidence type="ECO:0000313" key="9">
    <source>
        <dbReference type="Proteomes" id="UP000324629"/>
    </source>
</evidence>
<dbReference type="InterPro" id="IPR056784">
    <property type="entry name" value="PSF2_N"/>
</dbReference>
<sequence length="194" mass="21856">MIPPDLEFLAEDELIQIVPRFKMEPIQLLPYSVGPFYPNIPVSVPLWVASYLKKQRKCRILPPDWLTLDTLKKCKEAEDTNAACTPPPHRKYTEIATFMLQYAPDDIEHPESIRTVVRDLLDIRVGKLVASVSGFMDSGACVAGVTKLTTMELATLSTLLLKSLDQLAVLRRSTPKPTESLRINRAHIPTPLRH</sequence>
<evidence type="ECO:0000256" key="2">
    <source>
        <dbReference type="ARBA" id="ARBA00010565"/>
    </source>
</evidence>
<evidence type="ECO:0000256" key="5">
    <source>
        <dbReference type="PIRNR" id="PIRNR028998"/>
    </source>
</evidence>
<evidence type="ECO:0000256" key="4">
    <source>
        <dbReference type="ARBA" id="ARBA00023242"/>
    </source>
</evidence>
<comment type="similarity">
    <text evidence="2 5">Belongs to the GINS2/PSF2 family.</text>
</comment>
<dbReference type="PANTHER" id="PTHR12772:SF0">
    <property type="entry name" value="DNA REPLICATION COMPLEX GINS PROTEIN PSF2"/>
    <property type="match status" value="1"/>
</dbReference>
<evidence type="ECO:0000259" key="6">
    <source>
        <dbReference type="Pfam" id="PF05916"/>
    </source>
</evidence>
<dbReference type="GO" id="GO:0000811">
    <property type="term" value="C:GINS complex"/>
    <property type="evidence" value="ECO:0007669"/>
    <property type="project" value="TreeGrafter"/>
</dbReference>
<dbReference type="PIRSF" id="PIRSF028998">
    <property type="entry name" value="GINS_Psf2_subgr"/>
    <property type="match status" value="1"/>
</dbReference>
<dbReference type="AlphaFoldDB" id="A0A5J4NGG9"/>
<protein>
    <recommendedName>
        <fullName evidence="5">DNA replication complex GINS protein PSF2</fullName>
    </recommendedName>
</protein>
<comment type="subcellular location">
    <subcellularLocation>
        <location evidence="1 5">Nucleus</location>
    </subcellularLocation>
</comment>
<dbReference type="Gene3D" id="3.40.5.50">
    <property type="match status" value="1"/>
</dbReference>
<keyword evidence="4 5" id="KW-0539">Nucleus</keyword>
<accession>A0A5J4NGG9</accession>
<feature type="domain" description="DNA replication complex GINS protein PSF2 N-terminal" evidence="7">
    <location>
        <begin position="3"/>
        <end position="61"/>
    </location>
</feature>
<comment type="caution">
    <text evidence="8">The sequence shown here is derived from an EMBL/GenBank/DDBJ whole genome shotgun (WGS) entry which is preliminary data.</text>
</comment>
<dbReference type="Pfam" id="PF05916">
    <property type="entry name" value="Sld5"/>
    <property type="match status" value="1"/>
</dbReference>
<dbReference type="CDD" id="cd21694">
    <property type="entry name" value="GINS_B_Psf2"/>
    <property type="match status" value="1"/>
</dbReference>
<dbReference type="CDD" id="cd11712">
    <property type="entry name" value="GINS_A_psf2"/>
    <property type="match status" value="1"/>
</dbReference>
<evidence type="ECO:0000313" key="8">
    <source>
        <dbReference type="EMBL" id="KAA3674339.1"/>
    </source>
</evidence>
<dbReference type="PANTHER" id="PTHR12772">
    <property type="entry name" value="DNA REPLICATION COMPLEX GINS PROTEIN PSF2"/>
    <property type="match status" value="1"/>
</dbReference>
<evidence type="ECO:0000259" key="7">
    <source>
        <dbReference type="Pfam" id="PF25005"/>
    </source>
</evidence>
<evidence type="ECO:0000256" key="1">
    <source>
        <dbReference type="ARBA" id="ARBA00004123"/>
    </source>
</evidence>
<dbReference type="SUPFAM" id="SSF158573">
    <property type="entry name" value="GINS helical bundle-like"/>
    <property type="match status" value="1"/>
</dbReference>
<comment type="subunit">
    <text evidence="5">Component of the GINS complex.</text>
</comment>
<dbReference type="Pfam" id="PF25005">
    <property type="entry name" value="PSF2_N"/>
    <property type="match status" value="1"/>
</dbReference>
<dbReference type="Gene3D" id="1.20.58.1020">
    <property type="match status" value="1"/>
</dbReference>
<feature type="domain" description="GINS subunit" evidence="6">
    <location>
        <begin position="65"/>
        <end position="159"/>
    </location>
</feature>
<dbReference type="GO" id="GO:0006260">
    <property type="term" value="P:DNA replication"/>
    <property type="evidence" value="ECO:0007669"/>
    <property type="project" value="UniProtKB-KW"/>
</dbReference>
<gene>
    <name evidence="8" type="ORF">DEA37_0004267</name>
</gene>
<name>A0A5J4NGG9_9TREM</name>
<dbReference type="EMBL" id="QNGE01003220">
    <property type="protein sequence ID" value="KAA3674339.1"/>
    <property type="molecule type" value="Genomic_DNA"/>
</dbReference>
<dbReference type="Proteomes" id="UP000324629">
    <property type="component" value="Unassembled WGS sequence"/>
</dbReference>
<evidence type="ECO:0000256" key="3">
    <source>
        <dbReference type="ARBA" id="ARBA00022705"/>
    </source>
</evidence>
<reference evidence="8 9" key="1">
    <citation type="journal article" date="2019" name="Gigascience">
        <title>Whole-genome sequence of the oriental lung fluke Paragonimus westermani.</title>
        <authorList>
            <person name="Oey H."/>
            <person name="Zakrzewski M."/>
            <person name="Narain K."/>
            <person name="Devi K.R."/>
            <person name="Agatsuma T."/>
            <person name="Nawaratna S."/>
            <person name="Gobert G.N."/>
            <person name="Jones M.K."/>
            <person name="Ragan M.A."/>
            <person name="McManus D.P."/>
            <person name="Krause L."/>
        </authorList>
    </citation>
    <scope>NUCLEOTIDE SEQUENCE [LARGE SCALE GENOMIC DNA]</scope>
    <source>
        <strain evidence="8 9">IND2009</strain>
    </source>
</reference>
<dbReference type="SUPFAM" id="SSF160059">
    <property type="entry name" value="PriA/YqbF domain"/>
    <property type="match status" value="1"/>
</dbReference>
<dbReference type="InterPro" id="IPR007257">
    <property type="entry name" value="GINS_Psf2"/>
</dbReference>
<dbReference type="FunFam" id="3.40.5.50:FF:000001">
    <property type="entry name" value="DNA replication complex GINS protein PSF2"/>
    <property type="match status" value="1"/>
</dbReference>
<dbReference type="GO" id="GO:0000727">
    <property type="term" value="P:double-strand break repair via break-induced replication"/>
    <property type="evidence" value="ECO:0007669"/>
    <property type="project" value="TreeGrafter"/>
</dbReference>
<keyword evidence="9" id="KW-1185">Reference proteome</keyword>
<keyword evidence="3 5" id="KW-0235">DNA replication</keyword>